<proteinExistence type="predicted"/>
<dbReference type="WBParaSite" id="JU765_v2.g15319.t1">
    <property type="protein sequence ID" value="JU765_v2.g15319.t1"/>
    <property type="gene ID" value="JU765_v2.g15319"/>
</dbReference>
<reference evidence="2" key="1">
    <citation type="submission" date="2022-11" db="UniProtKB">
        <authorList>
            <consortium name="WormBaseParasite"/>
        </authorList>
    </citation>
    <scope>IDENTIFICATION</scope>
</reference>
<evidence type="ECO:0000313" key="1">
    <source>
        <dbReference type="Proteomes" id="UP000887576"/>
    </source>
</evidence>
<dbReference type="Proteomes" id="UP000887576">
    <property type="component" value="Unplaced"/>
</dbReference>
<evidence type="ECO:0000313" key="2">
    <source>
        <dbReference type="WBParaSite" id="JU765_v2.g15319.t1"/>
    </source>
</evidence>
<name>A0AC34QDM3_9BILA</name>
<protein>
    <submittedName>
        <fullName evidence="2">Uncharacterized protein</fullName>
    </submittedName>
</protein>
<accession>A0AC34QDM3</accession>
<organism evidence="1 2">
    <name type="scientific">Panagrolaimus sp. JU765</name>
    <dbReference type="NCBI Taxonomy" id="591449"/>
    <lineage>
        <taxon>Eukaryota</taxon>
        <taxon>Metazoa</taxon>
        <taxon>Ecdysozoa</taxon>
        <taxon>Nematoda</taxon>
        <taxon>Chromadorea</taxon>
        <taxon>Rhabditida</taxon>
        <taxon>Tylenchina</taxon>
        <taxon>Panagrolaimomorpha</taxon>
        <taxon>Panagrolaimoidea</taxon>
        <taxon>Panagrolaimidae</taxon>
        <taxon>Panagrolaimus</taxon>
    </lineage>
</organism>
<sequence>MSVVSLSTSGNGEDNAKVGFGFHYFAKTTAFERLRGFQKVEELISNSDDPYVVIRLSEKDFWALYNKKSIELAETERIEGQTAVNMYFRNPPKFDANVQHTATPKKSVQRESTPLRDVNQNERKRFLY</sequence>